<feature type="transmembrane region" description="Helical" evidence="8">
    <location>
        <begin position="34"/>
        <end position="52"/>
    </location>
</feature>
<dbReference type="Proteomes" id="UP000253759">
    <property type="component" value="Unassembled WGS sequence"/>
</dbReference>
<feature type="non-terminal residue" evidence="9">
    <location>
        <position position="190"/>
    </location>
</feature>
<evidence type="ECO:0000256" key="2">
    <source>
        <dbReference type="ARBA" id="ARBA00010100"/>
    </source>
</evidence>
<comment type="caution">
    <text evidence="9">The sequence shown here is derived from an EMBL/GenBank/DDBJ whole genome shotgun (WGS) entry which is preliminary data.</text>
</comment>
<comment type="subcellular location">
    <subcellularLocation>
        <location evidence="8">Cell inner membrane</location>
        <topology evidence="8">Multi-pass membrane protein</topology>
    </subcellularLocation>
    <subcellularLocation>
        <location evidence="1">Cell membrane</location>
        <topology evidence="1">Multi-pass membrane protein</topology>
    </subcellularLocation>
</comment>
<keyword evidence="6 8" id="KW-1133">Transmembrane helix</keyword>
<keyword evidence="7 8" id="KW-0472">Membrane</keyword>
<evidence type="ECO:0000313" key="9">
    <source>
        <dbReference type="EMBL" id="RDE07600.1"/>
    </source>
</evidence>
<comment type="caution">
    <text evidence="8">Lacks conserved residue(s) required for the propagation of feature annotation.</text>
</comment>
<dbReference type="GO" id="GO:0015295">
    <property type="term" value="F:solute:proton symporter activity"/>
    <property type="evidence" value="ECO:0007669"/>
    <property type="project" value="TreeGrafter"/>
</dbReference>
<evidence type="ECO:0000256" key="7">
    <source>
        <dbReference type="ARBA" id="ARBA00023136"/>
    </source>
</evidence>
<comment type="similarity">
    <text evidence="2 8">Belongs to the lactate permease family.</text>
</comment>
<evidence type="ECO:0000256" key="3">
    <source>
        <dbReference type="ARBA" id="ARBA00022448"/>
    </source>
</evidence>
<dbReference type="GO" id="GO:0015129">
    <property type="term" value="F:lactate transmembrane transporter activity"/>
    <property type="evidence" value="ECO:0007669"/>
    <property type="project" value="UniProtKB-UniRule"/>
</dbReference>
<dbReference type="PANTHER" id="PTHR30003">
    <property type="entry name" value="L-LACTATE PERMEASE"/>
    <property type="match status" value="1"/>
</dbReference>
<evidence type="ECO:0000313" key="10">
    <source>
        <dbReference type="Proteomes" id="UP000253759"/>
    </source>
</evidence>
<dbReference type="Pfam" id="PF02652">
    <property type="entry name" value="Lactate_perm"/>
    <property type="match status" value="1"/>
</dbReference>
<dbReference type="AlphaFoldDB" id="A0A369W2L3"/>
<name>A0A369W2L3_9HYPH</name>
<sequence>MDLPVDILHWSLSILPVIVLAFLLIQLRWTAQQAGAFGIFVAAAIALFAFRTPFDTLAVAGAKGIWDAIFILLVIWPALLLYQIMDKSGGYEAMRQGITRLSKNELFIVVALGWVFTSFLQGIDGFGTPIAIVAPLLVAFGLKPVYAVAIPIIAHIWAKFYGTLCQRRGKSRPLGGAKPGHLMLGVSSAG</sequence>
<proteinExistence type="inferred from homology"/>
<keyword evidence="5 8" id="KW-0812">Transmembrane</keyword>
<feature type="transmembrane region" description="Helical" evidence="8">
    <location>
        <begin position="64"/>
        <end position="85"/>
    </location>
</feature>
<keyword evidence="10" id="KW-1185">Reference proteome</keyword>
<comment type="function">
    <text evidence="8">Uptake of L-lactate across the membrane. Can also transport D-lactate and glycolate.</text>
</comment>
<gene>
    <name evidence="9" type="ORF">DVH29_15860</name>
</gene>
<evidence type="ECO:0000256" key="4">
    <source>
        <dbReference type="ARBA" id="ARBA00022475"/>
    </source>
</evidence>
<organism evidence="9 10">
    <name type="scientific">Pelagibacterium lacus</name>
    <dbReference type="NCBI Taxonomy" id="2282655"/>
    <lineage>
        <taxon>Bacteria</taxon>
        <taxon>Pseudomonadati</taxon>
        <taxon>Pseudomonadota</taxon>
        <taxon>Alphaproteobacteria</taxon>
        <taxon>Hyphomicrobiales</taxon>
        <taxon>Devosiaceae</taxon>
        <taxon>Pelagibacterium</taxon>
    </lineage>
</organism>
<dbReference type="PANTHER" id="PTHR30003:SF2">
    <property type="entry name" value="L-LACTATE PERMEASE"/>
    <property type="match status" value="1"/>
</dbReference>
<keyword evidence="3 8" id="KW-0813">Transport</keyword>
<feature type="transmembrane region" description="Helical" evidence="8">
    <location>
        <begin position="106"/>
        <end position="123"/>
    </location>
</feature>
<keyword evidence="8" id="KW-0997">Cell inner membrane</keyword>
<evidence type="ECO:0000256" key="5">
    <source>
        <dbReference type="ARBA" id="ARBA00022692"/>
    </source>
</evidence>
<evidence type="ECO:0000256" key="6">
    <source>
        <dbReference type="ARBA" id="ARBA00022989"/>
    </source>
</evidence>
<dbReference type="RefSeq" id="WP_147276147.1">
    <property type="nucleotide sequence ID" value="NZ_QQNH01000051.1"/>
</dbReference>
<evidence type="ECO:0000256" key="8">
    <source>
        <dbReference type="RuleBase" id="RU365092"/>
    </source>
</evidence>
<keyword evidence="4" id="KW-1003">Cell membrane</keyword>
<feature type="transmembrane region" description="Helical" evidence="8">
    <location>
        <begin position="7"/>
        <end position="27"/>
    </location>
</feature>
<dbReference type="EMBL" id="QQNH01000051">
    <property type="protein sequence ID" value="RDE07600.1"/>
    <property type="molecule type" value="Genomic_DNA"/>
</dbReference>
<evidence type="ECO:0000256" key="1">
    <source>
        <dbReference type="ARBA" id="ARBA00004651"/>
    </source>
</evidence>
<dbReference type="GO" id="GO:0005886">
    <property type="term" value="C:plasma membrane"/>
    <property type="evidence" value="ECO:0007669"/>
    <property type="project" value="UniProtKB-SubCell"/>
</dbReference>
<feature type="transmembrane region" description="Helical" evidence="8">
    <location>
        <begin position="129"/>
        <end position="158"/>
    </location>
</feature>
<dbReference type="InterPro" id="IPR003804">
    <property type="entry name" value="Lactate_perm"/>
</dbReference>
<protein>
    <recommendedName>
        <fullName evidence="8">L-lactate permease</fullName>
    </recommendedName>
</protein>
<accession>A0A369W2L3</accession>
<reference evidence="10" key="1">
    <citation type="submission" date="2018-07" db="EMBL/GenBank/DDBJ databases">
        <authorList>
            <person name="Liu B.-T."/>
            <person name="Du Z."/>
        </authorList>
    </citation>
    <scope>NUCLEOTIDE SEQUENCE [LARGE SCALE GENOMIC DNA]</scope>
    <source>
        <strain evidence="10">XYN52</strain>
    </source>
</reference>